<keyword evidence="3 7" id="KW-0808">Transferase</keyword>
<dbReference type="PANTHER" id="PTHR10920">
    <property type="entry name" value="RIBOSOMAL RNA METHYLTRANSFERASE"/>
    <property type="match status" value="1"/>
</dbReference>
<dbReference type="SUPFAM" id="SSF53335">
    <property type="entry name" value="S-adenosyl-L-methionine-dependent methyltransferases"/>
    <property type="match status" value="1"/>
</dbReference>
<dbReference type="EMBL" id="PYWC01000042">
    <property type="protein sequence ID" value="PWW75800.1"/>
    <property type="molecule type" value="Genomic_DNA"/>
</dbReference>
<dbReference type="Gene3D" id="3.40.50.150">
    <property type="entry name" value="Vaccinia Virus protein VP39"/>
    <property type="match status" value="1"/>
</dbReference>
<evidence type="ECO:0000256" key="3">
    <source>
        <dbReference type="ARBA" id="ARBA00022679"/>
    </source>
</evidence>
<dbReference type="InterPro" id="IPR050082">
    <property type="entry name" value="RNA_methyltr_RlmE"/>
</dbReference>
<gene>
    <name evidence="10" type="ORF">C7212DRAFT_364507</name>
</gene>
<dbReference type="OrthoDB" id="289250at2759"/>
<reference evidence="10 11" key="1">
    <citation type="submission" date="2018-03" db="EMBL/GenBank/DDBJ databases">
        <title>Genomes of Pezizomycetes fungi and the evolution of truffles.</title>
        <authorList>
            <person name="Murat C."/>
            <person name="Payen T."/>
            <person name="Noel B."/>
            <person name="Kuo A."/>
            <person name="Martin F.M."/>
        </authorList>
    </citation>
    <scope>NUCLEOTIDE SEQUENCE [LARGE SCALE GENOMIC DNA]</scope>
    <source>
        <strain evidence="10">091103-1</strain>
    </source>
</reference>
<evidence type="ECO:0000256" key="5">
    <source>
        <dbReference type="ARBA" id="ARBA00022694"/>
    </source>
</evidence>
<keyword evidence="5 7" id="KW-0819">tRNA processing</keyword>
<keyword evidence="2 7" id="KW-0489">Methyltransferase</keyword>
<keyword evidence="11" id="KW-1185">Reference proteome</keyword>
<dbReference type="GO" id="GO:0002128">
    <property type="term" value="P:tRNA nucleoside ribose methylation"/>
    <property type="evidence" value="ECO:0007669"/>
    <property type="project" value="UniProtKB-UniRule"/>
</dbReference>
<dbReference type="AlphaFoldDB" id="A0A317SPX9"/>
<feature type="active site" description="Proton acceptor" evidence="7">
    <location>
        <position position="154"/>
    </location>
</feature>
<evidence type="ECO:0000313" key="11">
    <source>
        <dbReference type="Proteomes" id="UP000246991"/>
    </source>
</evidence>
<dbReference type="InterPro" id="IPR028590">
    <property type="entry name" value="RNA_methyltr_E_TRM7"/>
</dbReference>
<dbReference type="InterPro" id="IPR002877">
    <property type="entry name" value="RNA_MeTrfase_FtsJ_dom"/>
</dbReference>
<feature type="binding site" evidence="7">
    <location>
        <position position="55"/>
    </location>
    <ligand>
        <name>S-adenosyl-L-methionine</name>
        <dbReference type="ChEBI" id="CHEBI:59789"/>
    </ligand>
</feature>
<feature type="binding site" evidence="7">
    <location>
        <position position="53"/>
    </location>
    <ligand>
        <name>S-adenosyl-L-methionine</name>
        <dbReference type="ChEBI" id="CHEBI:59789"/>
    </ligand>
</feature>
<name>A0A317SPX9_9PEZI</name>
<keyword evidence="1 7" id="KW-0963">Cytoplasm</keyword>
<sequence length="329" mass="35564">MGKSSKDKRDSYYRLAKEQGWRARSAFKLLQLNSQFNLFADATRVVDLCAAPGSWSQVLSRTLPPTSTIVSLDLQPMTPLPGVITLQADITHPSTLPLLLQHLGNEPADLVVSDGAPDVTGLHDLDEYIQSQLLLAALNLATCVLKPGGGFVAKIFRGRDVAVVFAQLRCLFDRVTCAKPRSSRGSSIEAFVVCEGYSPPTGFKPSLEAPLGLGTKFPESGRGVSAGPNGRDKEEEHLVDGVREAELRETEGGEDGDHDDAQEARYIVPFIACGDLSEFDSDATYALPEVDEFGQKWKSKDPIQPPTAPPYKTALEMRRQLGGGGPPKS</sequence>
<evidence type="ECO:0000256" key="4">
    <source>
        <dbReference type="ARBA" id="ARBA00022691"/>
    </source>
</evidence>
<dbReference type="GO" id="GO:0106340">
    <property type="term" value="F:tRNA (guanosine(34)-2'-O)-methyltransferase activity"/>
    <property type="evidence" value="ECO:0007669"/>
    <property type="project" value="UniProtKB-ARBA"/>
</dbReference>
<evidence type="ECO:0000256" key="7">
    <source>
        <dbReference type="HAMAP-Rule" id="MF_03162"/>
    </source>
</evidence>
<feature type="region of interest" description="Disordered" evidence="8">
    <location>
        <begin position="217"/>
        <end position="261"/>
    </location>
</feature>
<feature type="binding site" evidence="7">
    <location>
        <position position="73"/>
    </location>
    <ligand>
        <name>S-adenosyl-L-methionine</name>
        <dbReference type="ChEBI" id="CHEBI:59789"/>
    </ligand>
</feature>
<comment type="subcellular location">
    <subcellularLocation>
        <location evidence="7">Cytoplasm</location>
    </subcellularLocation>
</comment>
<dbReference type="EC" id="2.1.1.205" evidence="7"/>
<dbReference type="InterPro" id="IPR029063">
    <property type="entry name" value="SAM-dependent_MTases_sf"/>
</dbReference>
<organism evidence="10 11">
    <name type="scientific">Tuber magnatum</name>
    <name type="common">white Piedmont truffle</name>
    <dbReference type="NCBI Taxonomy" id="42249"/>
    <lineage>
        <taxon>Eukaryota</taxon>
        <taxon>Fungi</taxon>
        <taxon>Dikarya</taxon>
        <taxon>Ascomycota</taxon>
        <taxon>Pezizomycotina</taxon>
        <taxon>Pezizomycetes</taxon>
        <taxon>Pezizales</taxon>
        <taxon>Tuberaceae</taxon>
        <taxon>Tuber</taxon>
    </lineage>
</organism>
<comment type="similarity">
    <text evidence="7">Belongs to the class I-like SAM-binding methyltransferase superfamily. RNA methyltransferase RlmE family. TRM7 subfamily.</text>
</comment>
<evidence type="ECO:0000256" key="2">
    <source>
        <dbReference type="ARBA" id="ARBA00022603"/>
    </source>
</evidence>
<dbReference type="GO" id="GO:0002181">
    <property type="term" value="P:cytoplasmic translation"/>
    <property type="evidence" value="ECO:0007669"/>
    <property type="project" value="UniProtKB-UniRule"/>
</dbReference>
<feature type="binding site" evidence="7">
    <location>
        <position position="89"/>
    </location>
    <ligand>
        <name>S-adenosyl-L-methionine</name>
        <dbReference type="ChEBI" id="CHEBI:59789"/>
    </ligand>
</feature>
<comment type="caution">
    <text evidence="10">The sequence shown here is derived from an EMBL/GenBank/DDBJ whole genome shotgun (WGS) entry which is preliminary data.</text>
</comment>
<dbReference type="GO" id="GO:0005737">
    <property type="term" value="C:cytoplasm"/>
    <property type="evidence" value="ECO:0007669"/>
    <property type="project" value="UniProtKB-SubCell"/>
</dbReference>
<dbReference type="PANTHER" id="PTHR10920:SF12">
    <property type="entry name" value="TRNA (CYTIDINE(32)_GUANOSINE(34)-2'-O)-METHYLTRANSFERASE-RELATED"/>
    <property type="match status" value="1"/>
</dbReference>
<comment type="catalytic activity">
    <reaction evidence="6 7">
        <text>cytidine(32)/guanosine(34) in tRNA + 2 S-adenosyl-L-methionine = 2'-O-methylcytidine(32)/2'-O-methylguanosine(34) in tRNA + 2 S-adenosyl-L-homocysteine + 2 H(+)</text>
        <dbReference type="Rhea" id="RHEA:42396"/>
        <dbReference type="Rhea" id="RHEA-COMP:10246"/>
        <dbReference type="Rhea" id="RHEA-COMP:10247"/>
        <dbReference type="ChEBI" id="CHEBI:15378"/>
        <dbReference type="ChEBI" id="CHEBI:57856"/>
        <dbReference type="ChEBI" id="CHEBI:59789"/>
        <dbReference type="ChEBI" id="CHEBI:74269"/>
        <dbReference type="ChEBI" id="CHEBI:74445"/>
        <dbReference type="ChEBI" id="CHEBI:74495"/>
        <dbReference type="ChEBI" id="CHEBI:82748"/>
        <dbReference type="EC" id="2.1.1.205"/>
    </reaction>
</comment>
<dbReference type="HAMAP" id="MF_01547">
    <property type="entry name" value="RNA_methyltr_E"/>
    <property type="match status" value="1"/>
</dbReference>
<feature type="compositionally biased region" description="Basic and acidic residues" evidence="8">
    <location>
        <begin position="230"/>
        <end position="251"/>
    </location>
</feature>
<feature type="domain" description="Ribosomal RNA methyltransferase FtsJ" evidence="9">
    <location>
        <begin position="21"/>
        <end position="197"/>
    </location>
</feature>
<dbReference type="STRING" id="42249.A0A317SPX9"/>
<feature type="region of interest" description="Disordered" evidence="8">
    <location>
        <begin position="294"/>
        <end position="329"/>
    </location>
</feature>
<evidence type="ECO:0000256" key="6">
    <source>
        <dbReference type="ARBA" id="ARBA00048902"/>
    </source>
</evidence>
<evidence type="ECO:0000313" key="10">
    <source>
        <dbReference type="EMBL" id="PWW75800.1"/>
    </source>
</evidence>
<evidence type="ECO:0000259" key="9">
    <source>
        <dbReference type="Pfam" id="PF01728"/>
    </source>
</evidence>
<dbReference type="Proteomes" id="UP000246991">
    <property type="component" value="Unassembled WGS sequence"/>
</dbReference>
<dbReference type="FunFam" id="3.40.50.150:FF:000176">
    <property type="entry name" value="tRNA (cytidine(32)/guanosine(34)-2'-O)-methyltransferase"/>
    <property type="match status" value="1"/>
</dbReference>
<accession>A0A317SPX9</accession>
<proteinExistence type="inferred from homology"/>
<evidence type="ECO:0000256" key="8">
    <source>
        <dbReference type="SAM" id="MobiDB-lite"/>
    </source>
</evidence>
<protein>
    <recommendedName>
        <fullName evidence="7">Putative tRNA (cytidine(32)/guanosine(34)-2'-O)-methyltransferase</fullName>
        <ecNumber evidence="7">2.1.1.205</ecNumber>
    </recommendedName>
    <alternativeName>
        <fullName evidence="7">2'-O-ribose RNA methyltransferase TRM7 homolog</fullName>
    </alternativeName>
</protein>
<comment type="function">
    <text evidence="7">Methylates the 2'-O-ribose of nucleotides at positions 32 and 34 of the tRNA anticodon loop of substrate tRNAs.</text>
</comment>
<dbReference type="Pfam" id="PF01728">
    <property type="entry name" value="FtsJ"/>
    <property type="match status" value="1"/>
</dbReference>
<dbReference type="InterPro" id="IPR015507">
    <property type="entry name" value="rRNA-MeTfrase_E"/>
</dbReference>
<evidence type="ECO:0000256" key="1">
    <source>
        <dbReference type="ARBA" id="ARBA00022490"/>
    </source>
</evidence>
<feature type="binding site" evidence="7">
    <location>
        <position position="114"/>
    </location>
    <ligand>
        <name>S-adenosyl-L-methionine</name>
        <dbReference type="ChEBI" id="CHEBI:59789"/>
    </ligand>
</feature>
<keyword evidence="4 7" id="KW-0949">S-adenosyl-L-methionine</keyword>
<dbReference type="HAMAP" id="MF_03162">
    <property type="entry name" value="RNA_methyltr_E_TRM7"/>
    <property type="match status" value="1"/>
</dbReference>